<proteinExistence type="predicted"/>
<evidence type="ECO:0000313" key="2">
    <source>
        <dbReference type="Proteomes" id="UP000887566"/>
    </source>
</evidence>
<evidence type="ECO:0000313" key="3">
    <source>
        <dbReference type="WBParaSite" id="PSAMB.scaffold3878size16554.g22808.t1"/>
    </source>
</evidence>
<sequence>MPGTKGPAAAAHGTTGNMHNLHSQLRDAD</sequence>
<reference evidence="3" key="1">
    <citation type="submission" date="2022-11" db="UniProtKB">
        <authorList>
            <consortium name="WormBaseParasite"/>
        </authorList>
    </citation>
    <scope>IDENTIFICATION</scope>
</reference>
<feature type="region of interest" description="Disordered" evidence="1">
    <location>
        <begin position="1"/>
        <end position="29"/>
    </location>
</feature>
<dbReference type="WBParaSite" id="PSAMB.scaffold3878size16554.g22808.t1">
    <property type="protein sequence ID" value="PSAMB.scaffold3878size16554.g22808.t1"/>
    <property type="gene ID" value="PSAMB.scaffold3878size16554.g22808"/>
</dbReference>
<organism evidence="2 3">
    <name type="scientific">Plectus sambesii</name>
    <dbReference type="NCBI Taxonomy" id="2011161"/>
    <lineage>
        <taxon>Eukaryota</taxon>
        <taxon>Metazoa</taxon>
        <taxon>Ecdysozoa</taxon>
        <taxon>Nematoda</taxon>
        <taxon>Chromadorea</taxon>
        <taxon>Plectida</taxon>
        <taxon>Plectina</taxon>
        <taxon>Plectoidea</taxon>
        <taxon>Plectidae</taxon>
        <taxon>Plectus</taxon>
    </lineage>
</organism>
<dbReference type="AlphaFoldDB" id="A0A914WCP3"/>
<protein>
    <submittedName>
        <fullName evidence="3">Uncharacterized protein</fullName>
    </submittedName>
</protein>
<dbReference type="Proteomes" id="UP000887566">
    <property type="component" value="Unplaced"/>
</dbReference>
<evidence type="ECO:0000256" key="1">
    <source>
        <dbReference type="SAM" id="MobiDB-lite"/>
    </source>
</evidence>
<accession>A0A914WCP3</accession>
<feature type="compositionally biased region" description="Polar residues" evidence="1">
    <location>
        <begin position="14"/>
        <end position="23"/>
    </location>
</feature>
<keyword evidence="2" id="KW-1185">Reference proteome</keyword>
<name>A0A914WCP3_9BILA</name>